<dbReference type="InterPro" id="IPR013087">
    <property type="entry name" value="Znf_C2H2_type"/>
</dbReference>
<dbReference type="OMA" id="WASAMVE"/>
<dbReference type="AlphaFoldDB" id="A0A672F882"/>
<dbReference type="InterPro" id="IPR012337">
    <property type="entry name" value="RNaseH-like_sf"/>
</dbReference>
<dbReference type="Ensembl" id="ENSSFAT00005003290.1">
    <property type="protein sequence ID" value="ENSSFAP00005003051.1"/>
    <property type="gene ID" value="ENSSFAG00005002093.1"/>
</dbReference>
<evidence type="ECO:0000256" key="2">
    <source>
        <dbReference type="SAM" id="SignalP"/>
    </source>
</evidence>
<feature type="region of interest" description="Disordered" evidence="1">
    <location>
        <begin position="16"/>
        <end position="70"/>
    </location>
</feature>
<sequence>LIAVVVCLMTYHVQSVGPGPAGPSRTQLGPAGLKQGKNPTSRPVENEADDSTASTSASGSASSVAEASPSSAIISNKRRKTVRKYDSSYLQFGFSWSGTEEEPRPQCVVCGDVLSNESMKPAHLRRHLLTRHPGLKDKPLDFFIRKCDALEQSKSTIQTCSTSVAKAQDASYRASLRIVKAGKPHTIGEQLCLPLKTAKQLDLVPLSNDTVSRRIKNMSEDVKNTLIERIKGSRYYAIQLDETTDVADLANLLVYVRYECDSAAQEDFLFCQSLETRTTAEHIFQLLDAFVKENGLDWSKCVGVCTDGARAMTGHHSGVAARVREVAAQMRWTHCSIHREALAAKKIPDNLKSVLDSEVKTVNFIKARPMHSRLFHVLCDEMGSEHVQLLLHTEVRWLSRGKVLSWLFELHREVQMFLQDKNFPLSDVFEDTVWLSQLAYLGLYINVFDVHDKINAMQKKLELFEIKIKSGDVSAFPALESFLADNELNLDAAVKSSTLVLLLTLKSVQIVKGYSHTILHAQLLNRTREKKKKKKKHPLLDFWIQQHSQNPALSDKAVRFLLPFTTKYLCKKGFFALAAIKTKYRSRMDAEPDRRLKLTSVEPDIAGLCAQKQGHPSH</sequence>
<feature type="domain" description="C2H2-type" evidence="3">
    <location>
        <begin position="107"/>
        <end position="127"/>
    </location>
</feature>
<keyword evidence="2" id="KW-0732">Signal</keyword>
<organism evidence="4 5">
    <name type="scientific">Salarias fasciatus</name>
    <name type="common">Jewelled blenny</name>
    <name type="synonym">Blennius fasciatus</name>
    <dbReference type="NCBI Taxonomy" id="181472"/>
    <lineage>
        <taxon>Eukaryota</taxon>
        <taxon>Metazoa</taxon>
        <taxon>Chordata</taxon>
        <taxon>Craniata</taxon>
        <taxon>Vertebrata</taxon>
        <taxon>Euteleostomi</taxon>
        <taxon>Actinopterygii</taxon>
        <taxon>Neopterygii</taxon>
        <taxon>Teleostei</taxon>
        <taxon>Neoteleostei</taxon>
        <taxon>Acanthomorphata</taxon>
        <taxon>Ovalentaria</taxon>
        <taxon>Blenniimorphae</taxon>
        <taxon>Blenniiformes</taxon>
        <taxon>Blennioidei</taxon>
        <taxon>Blenniidae</taxon>
        <taxon>Salariinae</taxon>
        <taxon>Salarias</taxon>
    </lineage>
</organism>
<evidence type="ECO:0000256" key="1">
    <source>
        <dbReference type="SAM" id="MobiDB-lite"/>
    </source>
</evidence>
<evidence type="ECO:0000313" key="5">
    <source>
        <dbReference type="Proteomes" id="UP000472267"/>
    </source>
</evidence>
<dbReference type="Proteomes" id="UP000472267">
    <property type="component" value="Unassembled WGS sequence"/>
</dbReference>
<reference evidence="4" key="2">
    <citation type="submission" date="2025-09" db="UniProtKB">
        <authorList>
            <consortium name="Ensembl"/>
        </authorList>
    </citation>
    <scope>IDENTIFICATION</scope>
</reference>
<proteinExistence type="predicted"/>
<accession>A0A672F882</accession>
<dbReference type="PANTHER" id="PTHR45913">
    <property type="entry name" value="EPM2A-INTERACTING PROTEIN 1"/>
    <property type="match status" value="1"/>
</dbReference>
<feature type="compositionally biased region" description="Low complexity" evidence="1">
    <location>
        <begin position="51"/>
        <end position="70"/>
    </location>
</feature>
<keyword evidence="5" id="KW-1185">Reference proteome</keyword>
<evidence type="ECO:0000313" key="4">
    <source>
        <dbReference type="Ensembl" id="ENSSFAP00005003051.1"/>
    </source>
</evidence>
<dbReference type="PROSITE" id="PS00028">
    <property type="entry name" value="ZINC_FINGER_C2H2_1"/>
    <property type="match status" value="1"/>
</dbReference>
<protein>
    <recommendedName>
        <fullName evidence="3">C2H2-type domain-containing protein</fullName>
    </recommendedName>
</protein>
<dbReference type="PANTHER" id="PTHR45913:SF19">
    <property type="entry name" value="LOW QUALITY PROTEIN: ZINC FINGER BED DOMAIN-CONTAINING PROTEIN 5-LIKE"/>
    <property type="match status" value="1"/>
</dbReference>
<name>A0A672F882_SALFA</name>
<feature type="chain" id="PRO_5025574584" description="C2H2-type domain-containing protein" evidence="2">
    <location>
        <begin position="16"/>
        <end position="618"/>
    </location>
</feature>
<dbReference type="InParanoid" id="A0A672F882"/>
<feature type="signal peptide" evidence="2">
    <location>
        <begin position="1"/>
        <end position="15"/>
    </location>
</feature>
<evidence type="ECO:0000259" key="3">
    <source>
        <dbReference type="PROSITE" id="PS00028"/>
    </source>
</evidence>
<dbReference type="SUPFAM" id="SSF53098">
    <property type="entry name" value="Ribonuclease H-like"/>
    <property type="match status" value="1"/>
</dbReference>
<reference evidence="4" key="1">
    <citation type="submission" date="2025-08" db="UniProtKB">
        <authorList>
            <consortium name="Ensembl"/>
        </authorList>
    </citation>
    <scope>IDENTIFICATION</scope>
</reference>